<keyword evidence="6" id="KW-1185">Reference proteome</keyword>
<name>A0ABT4CW07_9CLOT</name>
<keyword evidence="2" id="KW-0175">Coiled coil</keyword>
<keyword evidence="1" id="KW-0808">Transferase</keyword>
<protein>
    <submittedName>
        <fullName evidence="5">Glycosyltransferase family 1 protein</fullName>
    </submittedName>
</protein>
<dbReference type="PANTHER" id="PTHR46401:SF2">
    <property type="entry name" value="GLYCOSYLTRANSFERASE WBBK-RELATED"/>
    <property type="match status" value="1"/>
</dbReference>
<reference evidence="5" key="1">
    <citation type="submission" date="2022-12" db="EMBL/GenBank/DDBJ databases">
        <authorList>
            <person name="Wang J."/>
        </authorList>
    </citation>
    <scope>NUCLEOTIDE SEQUENCE</scope>
    <source>
        <strain evidence="5">HY-45-18</strain>
    </source>
</reference>
<proteinExistence type="predicted"/>
<dbReference type="SUPFAM" id="SSF53756">
    <property type="entry name" value="UDP-Glycosyltransferase/glycogen phosphorylase"/>
    <property type="match status" value="1"/>
</dbReference>
<evidence type="ECO:0000259" key="4">
    <source>
        <dbReference type="Pfam" id="PF13439"/>
    </source>
</evidence>
<sequence>MKICIDGIGLSNLKGTSLYSYTSEFLNNLFEMYLQPEYQVVWGKSKYITSLGEKNKLSYLNLEMNRAKNDYRKLEQHIKKDNVKLYHSLNNGFSIPFEKNCKNVSTIYDLSPMENMLFTDKKYYEKFMTVFPNTVEKSDKIIVVSNFIKKQIIKYFHIDENNIKVIYPGCSKQFEPIEYEVCKKVLKNNYNIEGDFLLYVGSVHQRKNLHILFKVLKQIKEYRYTKDIKLVILGKYDGKREEYYSKLKILAEHLKIKDSIIFTGTVDYKDVKYFYNAAQCLINLSQYDGFPLSVLEAMACKTPVICNNNDLFKEVVGEGGILVDIDDEMYMKDAVLETLLNKNYRNFVGESGKKQSEKYKWSNSIEKTIEIYESLAY</sequence>
<evidence type="ECO:0000259" key="3">
    <source>
        <dbReference type="Pfam" id="PF00534"/>
    </source>
</evidence>
<dbReference type="RefSeq" id="WP_268039420.1">
    <property type="nucleotide sequence ID" value="NZ_JAPQER010000001.1"/>
</dbReference>
<feature type="domain" description="Glycosyltransferase subfamily 4-like N-terminal" evidence="4">
    <location>
        <begin position="70"/>
        <end position="170"/>
    </location>
</feature>
<comment type="caution">
    <text evidence="5">The sequence shown here is derived from an EMBL/GenBank/DDBJ whole genome shotgun (WGS) entry which is preliminary data.</text>
</comment>
<evidence type="ECO:0000313" key="6">
    <source>
        <dbReference type="Proteomes" id="UP001078443"/>
    </source>
</evidence>
<dbReference type="Gene3D" id="3.40.50.2000">
    <property type="entry name" value="Glycogen Phosphorylase B"/>
    <property type="match status" value="2"/>
</dbReference>
<dbReference type="Pfam" id="PF00534">
    <property type="entry name" value="Glycos_transf_1"/>
    <property type="match status" value="1"/>
</dbReference>
<evidence type="ECO:0000256" key="2">
    <source>
        <dbReference type="SAM" id="Coils"/>
    </source>
</evidence>
<dbReference type="EMBL" id="JAPQER010000001">
    <property type="protein sequence ID" value="MCY6483163.1"/>
    <property type="molecule type" value="Genomic_DNA"/>
</dbReference>
<dbReference type="Proteomes" id="UP001078443">
    <property type="component" value="Unassembled WGS sequence"/>
</dbReference>
<feature type="coiled-coil region" evidence="2">
    <location>
        <begin position="57"/>
        <end position="84"/>
    </location>
</feature>
<organism evidence="5 6">
    <name type="scientific">Clostridium aestuarii</name>
    <dbReference type="NCBI Taxonomy" id="338193"/>
    <lineage>
        <taxon>Bacteria</taxon>
        <taxon>Bacillati</taxon>
        <taxon>Bacillota</taxon>
        <taxon>Clostridia</taxon>
        <taxon>Eubacteriales</taxon>
        <taxon>Clostridiaceae</taxon>
        <taxon>Clostridium</taxon>
    </lineage>
</organism>
<dbReference type="InterPro" id="IPR028098">
    <property type="entry name" value="Glyco_trans_4-like_N"/>
</dbReference>
<feature type="domain" description="Glycosyl transferase family 1" evidence="3">
    <location>
        <begin position="193"/>
        <end position="355"/>
    </location>
</feature>
<dbReference type="PANTHER" id="PTHR46401">
    <property type="entry name" value="GLYCOSYLTRANSFERASE WBBK-RELATED"/>
    <property type="match status" value="1"/>
</dbReference>
<accession>A0ABT4CW07</accession>
<dbReference type="Pfam" id="PF13439">
    <property type="entry name" value="Glyco_transf_4"/>
    <property type="match status" value="1"/>
</dbReference>
<evidence type="ECO:0000256" key="1">
    <source>
        <dbReference type="ARBA" id="ARBA00022679"/>
    </source>
</evidence>
<dbReference type="CDD" id="cd03809">
    <property type="entry name" value="GT4_MtfB-like"/>
    <property type="match status" value="1"/>
</dbReference>
<evidence type="ECO:0000313" key="5">
    <source>
        <dbReference type="EMBL" id="MCY6483163.1"/>
    </source>
</evidence>
<gene>
    <name evidence="5" type="ORF">OW763_02185</name>
</gene>
<dbReference type="InterPro" id="IPR001296">
    <property type="entry name" value="Glyco_trans_1"/>
</dbReference>